<gene>
    <name evidence="2" type="ORF">KBB96_14960</name>
</gene>
<organism evidence="2 3">
    <name type="scientific">Luteolibacter ambystomatis</name>
    <dbReference type="NCBI Taxonomy" id="2824561"/>
    <lineage>
        <taxon>Bacteria</taxon>
        <taxon>Pseudomonadati</taxon>
        <taxon>Verrucomicrobiota</taxon>
        <taxon>Verrucomicrobiia</taxon>
        <taxon>Verrucomicrobiales</taxon>
        <taxon>Verrucomicrobiaceae</taxon>
        <taxon>Luteolibacter</taxon>
    </lineage>
</organism>
<keyword evidence="3" id="KW-1185">Reference proteome</keyword>
<feature type="chain" id="PRO_5036810700" description="SCP domain-containing protein" evidence="1">
    <location>
        <begin position="24"/>
        <end position="1031"/>
    </location>
</feature>
<evidence type="ECO:0000256" key="1">
    <source>
        <dbReference type="SAM" id="SignalP"/>
    </source>
</evidence>
<evidence type="ECO:0000313" key="2">
    <source>
        <dbReference type="EMBL" id="QUE50164.1"/>
    </source>
</evidence>
<dbReference type="AlphaFoldDB" id="A0A975G6D1"/>
<accession>A0A975G6D1</accession>
<dbReference type="KEGG" id="lamb:KBB96_14960"/>
<dbReference type="Proteomes" id="UP000676169">
    <property type="component" value="Chromosome"/>
</dbReference>
<feature type="signal peptide" evidence="1">
    <location>
        <begin position="1"/>
        <end position="23"/>
    </location>
</feature>
<proteinExistence type="predicted"/>
<dbReference type="SUPFAM" id="SSF49265">
    <property type="entry name" value="Fibronectin type III"/>
    <property type="match status" value="1"/>
</dbReference>
<dbReference type="InterPro" id="IPR036278">
    <property type="entry name" value="Sialidase_sf"/>
</dbReference>
<dbReference type="InterPro" id="IPR036116">
    <property type="entry name" value="FN3_sf"/>
</dbReference>
<sequence>MNFSRGAWLPLAAVIGTIPVAQAWTGNGTAPGTDGYSVDISQRNDVVSFWQSVYKESEGYQSRIGWTGSYTTGAPGTVATVFANDVERRVNFVRALCKVPASVQLNTSSTIAFTAGDTAAPPLTTLKSAAAQASAMLIARNGNSAMNHAPANNLAGWSAVAWNGNHYGDLANGFFGPGAIDAYVREDTSGVSAWNTSVGHRRWLLRVQSTNFATGDTPGLKTEESGGPKAPTNTLYVAQITGESDTAAAARYVPYPAAGYFPAQLNSPYWSLAYPGATFTGLTTVQMYDANDVELVRDGSWGVVSIATGYGDNAIVWKVPTAVAVKAVNSDTTFKVKVSNFDIPSGHIASYTYSVTLMNPEKMTETIAVLGTATPPATGSATYSFSRPDFSDAVEVGCFKLQPATWTEGAEDSPAPKVIDRTTNGAAAPLISTTYHNTGAKAFRLTLPTSYDPVTGGAPDQSFEIDRDIVLAAGSKLNFAYKRGQMTANMFMNVETSLDGGVTWSALTTLQYNGGNGIDPAFSTASFDLPTSGIARVRFRLYYVPATGGTIYTVGNTPGTTTGVYLDDISVTNCRWLEKKAALAPAAPATQVTFNSAAVGESLVPGDTWWLRGRAMMGGRWMAYNGYTAVVPQPPLPLTGPTAPPVTGATYAFTPEGAPTSYQLEVARVGSGTWTEGAETSPAPQVIDGTGTGYSLVSTKYKKTGTNSFRLGVDNATDTLDTLTVDRNIVPTATSNLTFASHRGRMLKTNFIHAEVSTDGGTTWTSVWNQPGLAATLSATTSDPITGANIFAAQSVSLASYAGQTIRLRFAFRNDVGSAILSTSDTGNTSAALSGAWIDDIAVSNSTTLSTINVTSLPGNASSFRLNVASAGESLVAGASYRLRIRAMNGASPGVWGQTLVVVPTNTPALTGFAGWLAYEYPSLVGVPDTIDSDGDGIPNWLEYAFSLDPLVKNGALVDSLVLNPADVTISLSRPLAADRSDIIYGAEWSFDMTTWSNSGITITRTGGVLKATMVNGSAKKRFLRWKITKP</sequence>
<dbReference type="EMBL" id="CP073100">
    <property type="protein sequence ID" value="QUE50164.1"/>
    <property type="molecule type" value="Genomic_DNA"/>
</dbReference>
<reference evidence="2" key="1">
    <citation type="submission" date="2021-04" db="EMBL/GenBank/DDBJ databases">
        <title>Luteolibacter sp. 32A isolated from the skin of an Anderson's salamander (Ambystoma andersonii).</title>
        <authorList>
            <person name="Spergser J."/>
            <person name="Busse H.-J."/>
        </authorList>
    </citation>
    <scope>NUCLEOTIDE SEQUENCE</scope>
    <source>
        <strain evidence="2">32A</strain>
    </source>
</reference>
<dbReference type="SUPFAM" id="SSF50939">
    <property type="entry name" value="Sialidases"/>
    <property type="match status" value="1"/>
</dbReference>
<keyword evidence="1" id="KW-0732">Signal</keyword>
<evidence type="ECO:0000313" key="3">
    <source>
        <dbReference type="Proteomes" id="UP000676169"/>
    </source>
</evidence>
<evidence type="ECO:0008006" key="4">
    <source>
        <dbReference type="Google" id="ProtNLM"/>
    </source>
</evidence>
<protein>
    <recommendedName>
        <fullName evidence="4">SCP domain-containing protein</fullName>
    </recommendedName>
</protein>
<dbReference type="RefSeq" id="WP_211630256.1">
    <property type="nucleotide sequence ID" value="NZ_CP073100.1"/>
</dbReference>
<name>A0A975G6D1_9BACT</name>